<dbReference type="EMBL" id="KN833118">
    <property type="protein sequence ID" value="KIM72621.1"/>
    <property type="molecule type" value="Genomic_DNA"/>
</dbReference>
<dbReference type="HOGENOM" id="CLU_1787990_0_0_1"/>
<dbReference type="OrthoDB" id="3032100at2759"/>
<sequence>MPDIEVRNDTKTPLRISMILGAPMYYSNCVQAGDTFTVHVASSRYTFEARVIEEGNEYSLGNSLEKAGIITGAVVRVSVIKAVCLPTICKAAGTASVVLGSLWALGTFGGHFTPPGQVALASAGGLMNAAHAAGAAYAEPKGGVVLTKDEWVGFENILRFSIHANDGRHELVRL</sequence>
<gene>
    <name evidence="1" type="ORF">PILCRDRAFT_739103</name>
</gene>
<organism evidence="1 2">
    <name type="scientific">Piloderma croceum (strain F 1598)</name>
    <dbReference type="NCBI Taxonomy" id="765440"/>
    <lineage>
        <taxon>Eukaryota</taxon>
        <taxon>Fungi</taxon>
        <taxon>Dikarya</taxon>
        <taxon>Basidiomycota</taxon>
        <taxon>Agaricomycotina</taxon>
        <taxon>Agaricomycetes</taxon>
        <taxon>Agaricomycetidae</taxon>
        <taxon>Atheliales</taxon>
        <taxon>Atheliaceae</taxon>
        <taxon>Piloderma</taxon>
    </lineage>
</organism>
<evidence type="ECO:0000313" key="1">
    <source>
        <dbReference type="EMBL" id="KIM72621.1"/>
    </source>
</evidence>
<keyword evidence="2" id="KW-1185">Reference proteome</keyword>
<protein>
    <submittedName>
        <fullName evidence="1">Uncharacterized protein</fullName>
    </submittedName>
</protein>
<evidence type="ECO:0000313" key="2">
    <source>
        <dbReference type="Proteomes" id="UP000054166"/>
    </source>
</evidence>
<accession>A0A0C3EY35</accession>
<reference evidence="1 2" key="1">
    <citation type="submission" date="2014-04" db="EMBL/GenBank/DDBJ databases">
        <authorList>
            <consortium name="DOE Joint Genome Institute"/>
            <person name="Kuo A."/>
            <person name="Tarkka M."/>
            <person name="Buscot F."/>
            <person name="Kohler A."/>
            <person name="Nagy L.G."/>
            <person name="Floudas D."/>
            <person name="Copeland A."/>
            <person name="Barry K.W."/>
            <person name="Cichocki N."/>
            <person name="Veneault-Fourrey C."/>
            <person name="LaButti K."/>
            <person name="Lindquist E.A."/>
            <person name="Lipzen A."/>
            <person name="Lundell T."/>
            <person name="Morin E."/>
            <person name="Murat C."/>
            <person name="Sun H."/>
            <person name="Tunlid A."/>
            <person name="Henrissat B."/>
            <person name="Grigoriev I.V."/>
            <person name="Hibbett D.S."/>
            <person name="Martin F."/>
            <person name="Nordberg H.P."/>
            <person name="Cantor M.N."/>
            <person name="Hua S.X."/>
        </authorList>
    </citation>
    <scope>NUCLEOTIDE SEQUENCE [LARGE SCALE GENOMIC DNA]</scope>
    <source>
        <strain evidence="1 2">F 1598</strain>
    </source>
</reference>
<dbReference type="InParanoid" id="A0A0C3EY35"/>
<proteinExistence type="predicted"/>
<reference evidence="2" key="2">
    <citation type="submission" date="2015-01" db="EMBL/GenBank/DDBJ databases">
        <title>Evolutionary Origins and Diversification of the Mycorrhizal Mutualists.</title>
        <authorList>
            <consortium name="DOE Joint Genome Institute"/>
            <consortium name="Mycorrhizal Genomics Consortium"/>
            <person name="Kohler A."/>
            <person name="Kuo A."/>
            <person name="Nagy L.G."/>
            <person name="Floudas D."/>
            <person name="Copeland A."/>
            <person name="Barry K.W."/>
            <person name="Cichocki N."/>
            <person name="Veneault-Fourrey C."/>
            <person name="LaButti K."/>
            <person name="Lindquist E.A."/>
            <person name="Lipzen A."/>
            <person name="Lundell T."/>
            <person name="Morin E."/>
            <person name="Murat C."/>
            <person name="Riley R."/>
            <person name="Ohm R."/>
            <person name="Sun H."/>
            <person name="Tunlid A."/>
            <person name="Henrissat B."/>
            <person name="Grigoriev I.V."/>
            <person name="Hibbett D.S."/>
            <person name="Martin F."/>
        </authorList>
    </citation>
    <scope>NUCLEOTIDE SEQUENCE [LARGE SCALE GENOMIC DNA]</scope>
    <source>
        <strain evidence="2">F 1598</strain>
    </source>
</reference>
<dbReference type="AlphaFoldDB" id="A0A0C3EY35"/>
<dbReference type="Proteomes" id="UP000054166">
    <property type="component" value="Unassembled WGS sequence"/>
</dbReference>
<name>A0A0C3EY35_PILCF</name>